<name>L1JBI2_GUITC</name>
<evidence type="ECO:0008006" key="4">
    <source>
        <dbReference type="Google" id="ProtNLM"/>
    </source>
</evidence>
<dbReference type="PANTHER" id="PTHR13891:SF1">
    <property type="entry name" value="CYTOCHROME C OXIDASE ASSEMBLY FACTOR 7"/>
    <property type="match status" value="1"/>
</dbReference>
<keyword evidence="3" id="KW-1185">Reference proteome</keyword>
<dbReference type="EMBL" id="JH992997">
    <property type="protein sequence ID" value="EKX45866.1"/>
    <property type="molecule type" value="Genomic_DNA"/>
</dbReference>
<dbReference type="PaxDb" id="55529-EKX45866"/>
<protein>
    <recommendedName>
        <fullName evidence="4">Beta-lactamase</fullName>
    </recommendedName>
</protein>
<dbReference type="PANTHER" id="PTHR13891">
    <property type="entry name" value="CYTOCHROME C OXIDASE ASSEMBLY FACTOR 7"/>
    <property type="match status" value="1"/>
</dbReference>
<organism evidence="1">
    <name type="scientific">Guillardia theta (strain CCMP2712)</name>
    <name type="common">Cryptophyte</name>
    <dbReference type="NCBI Taxonomy" id="905079"/>
    <lineage>
        <taxon>Eukaryota</taxon>
        <taxon>Cryptophyceae</taxon>
        <taxon>Pyrenomonadales</taxon>
        <taxon>Geminigeraceae</taxon>
        <taxon>Guillardia</taxon>
    </lineage>
</organism>
<dbReference type="GeneID" id="17302451"/>
<dbReference type="Proteomes" id="UP000011087">
    <property type="component" value="Unassembled WGS sequence"/>
</dbReference>
<dbReference type="GO" id="GO:0005758">
    <property type="term" value="C:mitochondrial intermembrane space"/>
    <property type="evidence" value="ECO:0007669"/>
    <property type="project" value="TreeGrafter"/>
</dbReference>
<dbReference type="HOGENOM" id="CLU_1998572_0_0_1"/>
<dbReference type="Gene3D" id="1.25.40.10">
    <property type="entry name" value="Tetratricopeptide repeat domain"/>
    <property type="match status" value="1"/>
</dbReference>
<dbReference type="InterPro" id="IPR011990">
    <property type="entry name" value="TPR-like_helical_dom_sf"/>
</dbReference>
<dbReference type="AlphaFoldDB" id="L1JBI2"/>
<dbReference type="OrthoDB" id="272077at2759"/>
<gene>
    <name evidence="1" type="ORF">GUITHDRAFT_152585</name>
</gene>
<accession>L1JBI2</accession>
<evidence type="ECO:0000313" key="2">
    <source>
        <dbReference type="EnsemblProtists" id="EKX45866"/>
    </source>
</evidence>
<reference evidence="1 3" key="1">
    <citation type="journal article" date="2012" name="Nature">
        <title>Algal genomes reveal evolutionary mosaicism and the fate of nucleomorphs.</title>
        <authorList>
            <consortium name="DOE Joint Genome Institute"/>
            <person name="Curtis B.A."/>
            <person name="Tanifuji G."/>
            <person name="Burki F."/>
            <person name="Gruber A."/>
            <person name="Irimia M."/>
            <person name="Maruyama S."/>
            <person name="Arias M.C."/>
            <person name="Ball S.G."/>
            <person name="Gile G.H."/>
            <person name="Hirakawa Y."/>
            <person name="Hopkins J.F."/>
            <person name="Kuo A."/>
            <person name="Rensing S.A."/>
            <person name="Schmutz J."/>
            <person name="Symeonidi A."/>
            <person name="Elias M."/>
            <person name="Eveleigh R.J."/>
            <person name="Herman E.K."/>
            <person name="Klute M.J."/>
            <person name="Nakayama T."/>
            <person name="Obornik M."/>
            <person name="Reyes-Prieto A."/>
            <person name="Armbrust E.V."/>
            <person name="Aves S.J."/>
            <person name="Beiko R.G."/>
            <person name="Coutinho P."/>
            <person name="Dacks J.B."/>
            <person name="Durnford D.G."/>
            <person name="Fast N.M."/>
            <person name="Green B.R."/>
            <person name="Grisdale C.J."/>
            <person name="Hempel F."/>
            <person name="Henrissat B."/>
            <person name="Hoppner M.P."/>
            <person name="Ishida K."/>
            <person name="Kim E."/>
            <person name="Koreny L."/>
            <person name="Kroth P.G."/>
            <person name="Liu Y."/>
            <person name="Malik S.B."/>
            <person name="Maier U.G."/>
            <person name="McRose D."/>
            <person name="Mock T."/>
            <person name="Neilson J.A."/>
            <person name="Onodera N.T."/>
            <person name="Poole A.M."/>
            <person name="Pritham E.J."/>
            <person name="Richards T.A."/>
            <person name="Rocap G."/>
            <person name="Roy S.W."/>
            <person name="Sarai C."/>
            <person name="Schaack S."/>
            <person name="Shirato S."/>
            <person name="Slamovits C.H."/>
            <person name="Spencer D.F."/>
            <person name="Suzuki S."/>
            <person name="Worden A.Z."/>
            <person name="Zauner S."/>
            <person name="Barry K."/>
            <person name="Bell C."/>
            <person name="Bharti A.K."/>
            <person name="Crow J.A."/>
            <person name="Grimwood J."/>
            <person name="Kramer R."/>
            <person name="Lindquist E."/>
            <person name="Lucas S."/>
            <person name="Salamov A."/>
            <person name="McFadden G.I."/>
            <person name="Lane C.E."/>
            <person name="Keeling P.J."/>
            <person name="Gray M.W."/>
            <person name="Grigoriev I.V."/>
            <person name="Archibald J.M."/>
        </authorList>
    </citation>
    <scope>NUCLEOTIDE SEQUENCE</scope>
    <source>
        <strain evidence="1 3">CCMP2712</strain>
    </source>
</reference>
<feature type="non-terminal residue" evidence="1">
    <location>
        <position position="125"/>
    </location>
</feature>
<evidence type="ECO:0000313" key="3">
    <source>
        <dbReference type="Proteomes" id="UP000011087"/>
    </source>
</evidence>
<sequence>MESSDQSSPSIPIKKAFEYRKACELGDGKACLYFGNYLQCARTDTICKNNKRVRKFLQRACSLGEADGCLYLAGMQITGQVPGSEKEAFQNAMTACNMGSTDACFLAATFTRAGLGTKKDCSCGL</sequence>
<dbReference type="InterPro" id="IPR040239">
    <property type="entry name" value="HcpB-like"/>
</dbReference>
<dbReference type="KEGG" id="gtt:GUITHDRAFT_152585"/>
<reference evidence="3" key="2">
    <citation type="submission" date="2012-11" db="EMBL/GenBank/DDBJ databases">
        <authorList>
            <person name="Kuo A."/>
            <person name="Curtis B.A."/>
            <person name="Tanifuji G."/>
            <person name="Burki F."/>
            <person name="Gruber A."/>
            <person name="Irimia M."/>
            <person name="Maruyama S."/>
            <person name="Arias M.C."/>
            <person name="Ball S.G."/>
            <person name="Gile G.H."/>
            <person name="Hirakawa Y."/>
            <person name="Hopkins J.F."/>
            <person name="Rensing S.A."/>
            <person name="Schmutz J."/>
            <person name="Symeonidi A."/>
            <person name="Elias M."/>
            <person name="Eveleigh R.J."/>
            <person name="Herman E.K."/>
            <person name="Klute M.J."/>
            <person name="Nakayama T."/>
            <person name="Obornik M."/>
            <person name="Reyes-Prieto A."/>
            <person name="Armbrust E.V."/>
            <person name="Aves S.J."/>
            <person name="Beiko R.G."/>
            <person name="Coutinho P."/>
            <person name="Dacks J.B."/>
            <person name="Durnford D.G."/>
            <person name="Fast N.M."/>
            <person name="Green B.R."/>
            <person name="Grisdale C."/>
            <person name="Hempe F."/>
            <person name="Henrissat B."/>
            <person name="Hoppner M.P."/>
            <person name="Ishida K.-I."/>
            <person name="Kim E."/>
            <person name="Koreny L."/>
            <person name="Kroth P.G."/>
            <person name="Liu Y."/>
            <person name="Malik S.-B."/>
            <person name="Maier U.G."/>
            <person name="McRose D."/>
            <person name="Mock T."/>
            <person name="Neilson J.A."/>
            <person name="Onodera N.T."/>
            <person name="Poole A.M."/>
            <person name="Pritham E.J."/>
            <person name="Richards T.A."/>
            <person name="Rocap G."/>
            <person name="Roy S.W."/>
            <person name="Sarai C."/>
            <person name="Schaack S."/>
            <person name="Shirato S."/>
            <person name="Slamovits C.H."/>
            <person name="Spencer D.F."/>
            <person name="Suzuki S."/>
            <person name="Worden A.Z."/>
            <person name="Zauner S."/>
            <person name="Barry K."/>
            <person name="Bell C."/>
            <person name="Bharti A.K."/>
            <person name="Crow J.A."/>
            <person name="Grimwood J."/>
            <person name="Kramer R."/>
            <person name="Lindquist E."/>
            <person name="Lucas S."/>
            <person name="Salamov A."/>
            <person name="McFadden G.I."/>
            <person name="Lane C.E."/>
            <person name="Keeling P.J."/>
            <person name="Gray M.W."/>
            <person name="Grigoriev I.V."/>
            <person name="Archibald J.M."/>
        </authorList>
    </citation>
    <scope>NUCLEOTIDE SEQUENCE</scope>
    <source>
        <strain evidence="3">CCMP2712</strain>
    </source>
</reference>
<dbReference type="RefSeq" id="XP_005832846.1">
    <property type="nucleotide sequence ID" value="XM_005832789.1"/>
</dbReference>
<proteinExistence type="predicted"/>
<dbReference type="EnsemblProtists" id="EKX45866">
    <property type="protein sequence ID" value="EKX45866"/>
    <property type="gene ID" value="GUITHDRAFT_152585"/>
</dbReference>
<reference evidence="2" key="3">
    <citation type="submission" date="2015-06" db="UniProtKB">
        <authorList>
            <consortium name="EnsemblProtists"/>
        </authorList>
    </citation>
    <scope>IDENTIFICATION</scope>
</reference>
<evidence type="ECO:0000313" key="1">
    <source>
        <dbReference type="EMBL" id="EKX45866.1"/>
    </source>
</evidence>
<dbReference type="SUPFAM" id="SSF81901">
    <property type="entry name" value="HCP-like"/>
    <property type="match status" value="1"/>
</dbReference>